<feature type="chain" id="PRO_5035246188" description="Putative aliphatic sulfonates-binding protein" evidence="7">
    <location>
        <begin position="25"/>
        <end position="314"/>
    </location>
</feature>
<dbReference type="Proteomes" id="UP000646365">
    <property type="component" value="Unassembled WGS sequence"/>
</dbReference>
<evidence type="ECO:0000256" key="7">
    <source>
        <dbReference type="SAM" id="SignalP"/>
    </source>
</evidence>
<protein>
    <recommendedName>
        <fullName evidence="6">Putative aliphatic sulfonates-binding protein</fullName>
    </recommendedName>
</protein>
<reference evidence="9" key="2">
    <citation type="submission" date="2020-09" db="EMBL/GenBank/DDBJ databases">
        <authorList>
            <person name="Sun Q."/>
            <person name="Zhou Y."/>
        </authorList>
    </citation>
    <scope>NUCLEOTIDE SEQUENCE</scope>
    <source>
        <strain evidence="9">CGMCC 1.15725</strain>
    </source>
</reference>
<dbReference type="InterPro" id="IPR001638">
    <property type="entry name" value="Solute-binding_3/MltF_N"/>
</dbReference>
<dbReference type="FunFam" id="3.40.190.10:FF:000050">
    <property type="entry name" value="Sulfonate ABC transporter substrate-binding protein"/>
    <property type="match status" value="1"/>
</dbReference>
<feature type="signal peptide" evidence="7">
    <location>
        <begin position="1"/>
        <end position="24"/>
    </location>
</feature>
<dbReference type="NCBIfam" id="NF008588">
    <property type="entry name" value="PRK11553.1"/>
    <property type="match status" value="1"/>
</dbReference>
<evidence type="ECO:0000256" key="1">
    <source>
        <dbReference type="ARBA" id="ARBA00004418"/>
    </source>
</evidence>
<sequence>MRLFRLAAVLVGLAASALQAPAHAADPVKLRIGVQKYGTLVILAQQHTLEERLKPLGVTVEWSEFPGGPQLLEALSAGAIDFGTTGDAPPIFAQAARNALVYVAVEPPAPTGEAILVPKDSPIHTLADLKGKKVALNKGSNVHFLLVQALAKAGLTPKDISPVYLAPADARAAFERGNVDAWVIWDPFLAAAQAATEARVLADGTGLATNRQFYLASRQLTQTRPDLIQAITQEIVKTDAWAQDHQHDVAELLSPKTGLPVPVLEKSLARLGYGVTPIDEPVLQSQQQIADTFFQLGLIPKPIAVHDAAWNARS</sequence>
<dbReference type="PANTHER" id="PTHR30024:SF42">
    <property type="entry name" value="ALIPHATIC SULFONATES-BINDING PROTEIN-RELATED"/>
    <property type="match status" value="1"/>
</dbReference>
<reference evidence="9" key="1">
    <citation type="journal article" date="2014" name="Int. J. Syst. Evol. Microbiol.">
        <title>Complete genome sequence of Corynebacterium casei LMG S-19264T (=DSM 44701T), isolated from a smear-ripened cheese.</title>
        <authorList>
            <consortium name="US DOE Joint Genome Institute (JGI-PGF)"/>
            <person name="Walter F."/>
            <person name="Albersmeier A."/>
            <person name="Kalinowski J."/>
            <person name="Ruckert C."/>
        </authorList>
    </citation>
    <scope>NUCLEOTIDE SEQUENCE</scope>
    <source>
        <strain evidence="9">CGMCC 1.15725</strain>
    </source>
</reference>
<accession>A0A8J2YZ56</accession>
<dbReference type="GO" id="GO:0016020">
    <property type="term" value="C:membrane"/>
    <property type="evidence" value="ECO:0007669"/>
    <property type="project" value="InterPro"/>
</dbReference>
<evidence type="ECO:0000256" key="4">
    <source>
        <dbReference type="ARBA" id="ARBA00022729"/>
    </source>
</evidence>
<dbReference type="Pfam" id="PF09084">
    <property type="entry name" value="NMT1"/>
    <property type="match status" value="1"/>
</dbReference>
<name>A0A8J2YZ56_9PROT</name>
<comment type="similarity">
    <text evidence="2">Belongs to the bacterial solute-binding protein SsuA/TauA family.</text>
</comment>
<dbReference type="SUPFAM" id="SSF53850">
    <property type="entry name" value="Periplasmic binding protein-like II"/>
    <property type="match status" value="1"/>
</dbReference>
<dbReference type="EMBL" id="BMJQ01000021">
    <property type="protein sequence ID" value="GGF44588.1"/>
    <property type="molecule type" value="Genomic_DNA"/>
</dbReference>
<dbReference type="InterPro" id="IPR015168">
    <property type="entry name" value="SsuA/THI5"/>
</dbReference>
<dbReference type="GO" id="GO:0042626">
    <property type="term" value="F:ATPase-coupled transmembrane transporter activity"/>
    <property type="evidence" value="ECO:0007669"/>
    <property type="project" value="InterPro"/>
</dbReference>
<proteinExistence type="inferred from homology"/>
<dbReference type="GO" id="GO:0042597">
    <property type="term" value="C:periplasmic space"/>
    <property type="evidence" value="ECO:0007669"/>
    <property type="project" value="UniProtKB-SubCell"/>
</dbReference>
<dbReference type="RefSeq" id="WP_189051756.1">
    <property type="nucleotide sequence ID" value="NZ_BMJQ01000021.1"/>
</dbReference>
<evidence type="ECO:0000256" key="5">
    <source>
        <dbReference type="ARBA" id="ARBA00055538"/>
    </source>
</evidence>
<dbReference type="SMART" id="SM00062">
    <property type="entry name" value="PBPb"/>
    <property type="match status" value="1"/>
</dbReference>
<comment type="subcellular location">
    <subcellularLocation>
        <location evidence="1">Periplasm</location>
    </subcellularLocation>
</comment>
<gene>
    <name evidence="9" type="ORF">GCM10011611_58780</name>
</gene>
<evidence type="ECO:0000259" key="8">
    <source>
        <dbReference type="SMART" id="SM00062"/>
    </source>
</evidence>
<dbReference type="NCBIfam" id="TIGR01728">
    <property type="entry name" value="SsuA_fam"/>
    <property type="match status" value="1"/>
</dbReference>
<dbReference type="CDD" id="cd13557">
    <property type="entry name" value="PBP2_SsuA"/>
    <property type="match status" value="1"/>
</dbReference>
<dbReference type="PANTHER" id="PTHR30024">
    <property type="entry name" value="ALIPHATIC SULFONATES-BINDING PROTEIN-RELATED"/>
    <property type="match status" value="1"/>
</dbReference>
<evidence type="ECO:0000313" key="9">
    <source>
        <dbReference type="EMBL" id="GGF44588.1"/>
    </source>
</evidence>
<keyword evidence="4 7" id="KW-0732">Signal</keyword>
<comment type="function">
    <text evidence="5">Part of a binding-protein-dependent transport system for aliphatic sulfonates. Putative binding protein.</text>
</comment>
<evidence type="ECO:0000313" key="10">
    <source>
        <dbReference type="Proteomes" id="UP000646365"/>
    </source>
</evidence>
<keyword evidence="10" id="KW-1185">Reference proteome</keyword>
<keyword evidence="3" id="KW-0813">Transport</keyword>
<comment type="caution">
    <text evidence="9">The sequence shown here is derived from an EMBL/GenBank/DDBJ whole genome shotgun (WGS) entry which is preliminary data.</text>
</comment>
<organism evidence="9 10">
    <name type="scientific">Aliidongia dinghuensis</name>
    <dbReference type="NCBI Taxonomy" id="1867774"/>
    <lineage>
        <taxon>Bacteria</taxon>
        <taxon>Pseudomonadati</taxon>
        <taxon>Pseudomonadota</taxon>
        <taxon>Alphaproteobacteria</taxon>
        <taxon>Rhodospirillales</taxon>
        <taxon>Dongiaceae</taxon>
        <taxon>Aliidongia</taxon>
    </lineage>
</organism>
<evidence type="ECO:0000256" key="2">
    <source>
        <dbReference type="ARBA" id="ARBA00010742"/>
    </source>
</evidence>
<dbReference type="InterPro" id="IPR010067">
    <property type="entry name" value="ABC_SsuA_sub-bd"/>
</dbReference>
<dbReference type="Gene3D" id="3.40.190.10">
    <property type="entry name" value="Periplasmic binding protein-like II"/>
    <property type="match status" value="2"/>
</dbReference>
<evidence type="ECO:0000256" key="3">
    <source>
        <dbReference type="ARBA" id="ARBA00022448"/>
    </source>
</evidence>
<dbReference type="AlphaFoldDB" id="A0A8J2YZ56"/>
<evidence type="ECO:0000256" key="6">
    <source>
        <dbReference type="ARBA" id="ARBA00070228"/>
    </source>
</evidence>
<feature type="domain" description="Solute-binding protein family 3/N-terminal" evidence="8">
    <location>
        <begin position="29"/>
        <end position="245"/>
    </location>
</feature>